<dbReference type="EC" id="7.1.1.-" evidence="5"/>
<protein>
    <recommendedName>
        <fullName evidence="5">NADH-quinone oxidoreductase subunit N</fullName>
        <ecNumber evidence="5">7.1.1.-</ecNumber>
    </recommendedName>
    <alternativeName>
        <fullName evidence="5">NADH dehydrogenase I subunit N</fullName>
    </alternativeName>
    <alternativeName>
        <fullName evidence="5">NDH-1 subunit N</fullName>
    </alternativeName>
</protein>
<feature type="transmembrane region" description="Helical" evidence="5">
    <location>
        <begin position="215"/>
        <end position="239"/>
    </location>
</feature>
<evidence type="ECO:0000313" key="8">
    <source>
        <dbReference type="EMBL" id="QES43238.1"/>
    </source>
</evidence>
<evidence type="ECO:0000256" key="1">
    <source>
        <dbReference type="ARBA" id="ARBA00004127"/>
    </source>
</evidence>
<dbReference type="NCBIfam" id="TIGR01770">
    <property type="entry name" value="NDH_I_N"/>
    <property type="match status" value="1"/>
</dbReference>
<feature type="transmembrane region" description="Helical" evidence="5">
    <location>
        <begin position="307"/>
        <end position="328"/>
    </location>
</feature>
<proteinExistence type="inferred from homology"/>
<dbReference type="AlphaFoldDB" id="A0A5P2CNE4"/>
<comment type="catalytic activity">
    <reaction evidence="5">
        <text>a quinone + NADH + 5 H(+)(in) = a quinol + NAD(+) + 4 H(+)(out)</text>
        <dbReference type="Rhea" id="RHEA:57888"/>
        <dbReference type="ChEBI" id="CHEBI:15378"/>
        <dbReference type="ChEBI" id="CHEBI:24646"/>
        <dbReference type="ChEBI" id="CHEBI:57540"/>
        <dbReference type="ChEBI" id="CHEBI:57945"/>
        <dbReference type="ChEBI" id="CHEBI:132124"/>
    </reaction>
</comment>
<evidence type="ECO:0000259" key="7">
    <source>
        <dbReference type="Pfam" id="PF00361"/>
    </source>
</evidence>
<accession>A0A5P2CNE4</accession>
<evidence type="ECO:0000256" key="4">
    <source>
        <dbReference type="ARBA" id="ARBA00023136"/>
    </source>
</evidence>
<name>A0A5P2CNE4_STRVZ</name>
<dbReference type="InterPro" id="IPR001750">
    <property type="entry name" value="ND/Mrp_TM"/>
</dbReference>
<evidence type="ECO:0000256" key="6">
    <source>
        <dbReference type="RuleBase" id="RU000320"/>
    </source>
</evidence>
<feature type="transmembrane region" description="Helical" evidence="5">
    <location>
        <begin position="435"/>
        <end position="455"/>
    </location>
</feature>
<dbReference type="GO" id="GO:0012505">
    <property type="term" value="C:endomembrane system"/>
    <property type="evidence" value="ECO:0007669"/>
    <property type="project" value="UniProtKB-SubCell"/>
</dbReference>
<reference evidence="8 9" key="1">
    <citation type="submission" date="2018-05" db="EMBL/GenBank/DDBJ databases">
        <title>Streptomyces venezuelae.</title>
        <authorList>
            <person name="Kim W."/>
            <person name="Lee N."/>
            <person name="Cho B.-K."/>
        </authorList>
    </citation>
    <scope>NUCLEOTIDE SEQUENCE [LARGE SCALE GENOMIC DNA]</scope>
    <source>
        <strain evidence="8 9">ATCC 14585</strain>
    </source>
</reference>
<keyword evidence="5" id="KW-1003">Cell membrane</keyword>
<feature type="transmembrane region" description="Helical" evidence="5">
    <location>
        <begin position="102"/>
        <end position="120"/>
    </location>
</feature>
<comment type="subunit">
    <text evidence="5">NDH-1 is composed of 14 different subunits. Subunits NuoA, H, J, K, L, M, N constitute the membrane sector of the complex.</text>
</comment>
<comment type="subcellular location">
    <subcellularLocation>
        <location evidence="5">Cell membrane</location>
        <topology evidence="5">Multi-pass membrane protein</topology>
    </subcellularLocation>
    <subcellularLocation>
        <location evidence="1">Endomembrane system</location>
        <topology evidence="1">Multi-pass membrane protein</topology>
    </subcellularLocation>
    <subcellularLocation>
        <location evidence="6">Membrane</location>
        <topology evidence="6">Multi-pass membrane protein</topology>
    </subcellularLocation>
</comment>
<feature type="transmembrane region" description="Helical" evidence="5">
    <location>
        <begin position="511"/>
        <end position="533"/>
    </location>
</feature>
<keyword evidence="2 5" id="KW-0812">Transmembrane</keyword>
<feature type="transmembrane region" description="Helical" evidence="5">
    <location>
        <begin position="270"/>
        <end position="295"/>
    </location>
</feature>
<dbReference type="EMBL" id="CP029191">
    <property type="protein sequence ID" value="QES43238.1"/>
    <property type="molecule type" value="Genomic_DNA"/>
</dbReference>
<feature type="transmembrane region" description="Helical" evidence="5">
    <location>
        <begin position="185"/>
        <end position="203"/>
    </location>
</feature>
<comment type="function">
    <text evidence="5">NDH-1 shuttles electrons from NADH, via FMN and iron-sulfur (Fe-S) centers, to quinones in the respiratory chain. The immediate electron acceptor for the enzyme in this species is believed to be a menaquinone. Couples the redox reaction to proton translocation (for every two electrons transferred, four hydrogen ions are translocated across the cytoplasmic membrane), and thus conserves the redox energy in a proton gradient.</text>
</comment>
<evidence type="ECO:0000256" key="3">
    <source>
        <dbReference type="ARBA" id="ARBA00022989"/>
    </source>
</evidence>
<keyword evidence="5" id="KW-0874">Quinone</keyword>
<feature type="domain" description="NADH:quinone oxidoreductase/Mrp antiporter transmembrane" evidence="7">
    <location>
        <begin position="179"/>
        <end position="485"/>
    </location>
</feature>
<feature type="transmembrane region" description="Helical" evidence="5">
    <location>
        <begin position="475"/>
        <end position="499"/>
    </location>
</feature>
<dbReference type="Proteomes" id="UP000324015">
    <property type="component" value="Chromosome"/>
</dbReference>
<dbReference type="RefSeq" id="WP_150185688.1">
    <property type="nucleotide sequence ID" value="NZ_CP029191.1"/>
</dbReference>
<gene>
    <name evidence="5" type="primary">nuoN</name>
    <name evidence="8" type="ORF">DEJ49_21605</name>
</gene>
<evidence type="ECO:0000256" key="5">
    <source>
        <dbReference type="HAMAP-Rule" id="MF_00445"/>
    </source>
</evidence>
<comment type="similarity">
    <text evidence="5">Belongs to the complex I subunit 2 family.</text>
</comment>
<dbReference type="InterPro" id="IPR010096">
    <property type="entry name" value="NADH-Q_OxRdtase_suN/2"/>
</dbReference>
<dbReference type="GO" id="GO:0048038">
    <property type="term" value="F:quinone binding"/>
    <property type="evidence" value="ECO:0007669"/>
    <property type="project" value="UniProtKB-KW"/>
</dbReference>
<evidence type="ECO:0000256" key="2">
    <source>
        <dbReference type="ARBA" id="ARBA00022692"/>
    </source>
</evidence>
<dbReference type="Pfam" id="PF00361">
    <property type="entry name" value="Proton_antipo_M"/>
    <property type="match status" value="1"/>
</dbReference>
<keyword evidence="3 5" id="KW-1133">Transmembrane helix</keyword>
<evidence type="ECO:0000313" key="9">
    <source>
        <dbReference type="Proteomes" id="UP000324015"/>
    </source>
</evidence>
<dbReference type="PANTHER" id="PTHR22773">
    <property type="entry name" value="NADH DEHYDROGENASE"/>
    <property type="match status" value="1"/>
</dbReference>
<feature type="transmembrane region" description="Helical" evidence="5">
    <location>
        <begin position="162"/>
        <end position="179"/>
    </location>
</feature>
<dbReference type="GO" id="GO:0005886">
    <property type="term" value="C:plasma membrane"/>
    <property type="evidence" value="ECO:0007669"/>
    <property type="project" value="UniProtKB-SubCell"/>
</dbReference>
<dbReference type="NCBIfam" id="NF004441">
    <property type="entry name" value="PRK05777.1-4"/>
    <property type="match status" value="1"/>
</dbReference>
<sequence length="549" mass="56992">MSATAVHSLWTMAADPVDKIDAPTIEYGQLSPVLIVIGAAVIGVLIEAFVPRKTRYYAQLFLSVVSLAAAFAAVVGLAARGFGTTKAQIAAMGAIAVDGPALFLQGTILLTGIVAIFTFAERRLDPVAHGNRVDSFVAQAGSVPGSEGEQAATKAGFATTEVFPLALFAIGGMLVFPAANDLLTLFIALEVFSLPLYLLCALARRKRLMSQESAVKYFLLGAFASAFTLFGIALLYGYAGSVSYATVADVVEGNVKTVDPALADTMGNDALLLIGVAMVVMGLLFKVGAVPFHMWTPDVYQGAPTPVTGFMAAATKVAAFGALLRLLYVVLPGLRWDWRPVMWGVAVITMLGGAIIAITQTDIKRLLAYSSVAHAGFILAGVIATTPDGISSVLFYLGAYSFVTIGAFAVVTLVRDAGGEATHLSKWAGLGRRSPLVAAVFAVFLLAFAGIPLTSGFAGKFAVFKAAAEGGAGPLVVVGVLSSAIAAFFYIRVIVLMFFSEPKADGPTVAVPSPLTMTAIGVGVAVTLVLGVAPQYFLDLANQAGVFVR</sequence>
<dbReference type="HAMAP" id="MF_00445">
    <property type="entry name" value="NDH1_NuoN_1"/>
    <property type="match status" value="1"/>
</dbReference>
<feature type="transmembrane region" description="Helical" evidence="5">
    <location>
        <begin position="393"/>
        <end position="414"/>
    </location>
</feature>
<dbReference type="GO" id="GO:0050136">
    <property type="term" value="F:NADH dehydrogenase (quinone) (non-electrogenic) activity"/>
    <property type="evidence" value="ECO:0007669"/>
    <property type="project" value="UniProtKB-UniRule"/>
</dbReference>
<keyword evidence="5" id="KW-0813">Transport</keyword>
<feature type="transmembrane region" description="Helical" evidence="5">
    <location>
        <begin position="340"/>
        <end position="359"/>
    </location>
</feature>
<keyword evidence="4 5" id="KW-0472">Membrane</keyword>
<feature type="transmembrane region" description="Helical" evidence="5">
    <location>
        <begin position="57"/>
        <end position="82"/>
    </location>
</feature>
<dbReference type="GO" id="GO:0042773">
    <property type="term" value="P:ATP synthesis coupled electron transport"/>
    <property type="evidence" value="ECO:0007669"/>
    <property type="project" value="InterPro"/>
</dbReference>
<dbReference type="GO" id="GO:0008137">
    <property type="term" value="F:NADH dehydrogenase (ubiquinone) activity"/>
    <property type="evidence" value="ECO:0007669"/>
    <property type="project" value="InterPro"/>
</dbReference>
<keyword evidence="5" id="KW-0520">NAD</keyword>
<organism evidence="8 9">
    <name type="scientific">Streptomyces venezuelae</name>
    <dbReference type="NCBI Taxonomy" id="54571"/>
    <lineage>
        <taxon>Bacteria</taxon>
        <taxon>Bacillati</taxon>
        <taxon>Actinomycetota</taxon>
        <taxon>Actinomycetes</taxon>
        <taxon>Kitasatosporales</taxon>
        <taxon>Streptomycetaceae</taxon>
        <taxon>Streptomyces</taxon>
    </lineage>
</organism>
<keyword evidence="5" id="KW-1278">Translocase</keyword>
<feature type="transmembrane region" description="Helical" evidence="5">
    <location>
        <begin position="30"/>
        <end position="50"/>
    </location>
</feature>
<feature type="transmembrane region" description="Helical" evidence="5">
    <location>
        <begin position="366"/>
        <end position="387"/>
    </location>
</feature>